<keyword evidence="6" id="KW-0862">Zinc</keyword>
<dbReference type="PANTHER" id="PTHR43501">
    <property type="entry name" value="CYTOSOL NON-SPECIFIC DIPEPTIDASE"/>
    <property type="match status" value="1"/>
</dbReference>
<dbReference type="InterPro" id="IPR011650">
    <property type="entry name" value="Peptidase_M20_dimer"/>
</dbReference>
<evidence type="ECO:0000256" key="17">
    <source>
        <dbReference type="ARBA" id="ARBA00078074"/>
    </source>
</evidence>
<dbReference type="AlphaFoldDB" id="D1PXA2"/>
<accession>D1PXA2</accession>
<dbReference type="Gene3D" id="3.40.630.10">
    <property type="entry name" value="Zn peptidases"/>
    <property type="match status" value="2"/>
</dbReference>
<evidence type="ECO:0000256" key="1">
    <source>
        <dbReference type="ARBA" id="ARBA00001941"/>
    </source>
</evidence>
<dbReference type="EC" id="3.4.13.18" evidence="10"/>
<evidence type="ECO:0000256" key="4">
    <source>
        <dbReference type="ARBA" id="ARBA00022723"/>
    </source>
</evidence>
<organism evidence="19 20">
    <name type="scientific">Hallella bergensis DSM 17361</name>
    <dbReference type="NCBI Taxonomy" id="585502"/>
    <lineage>
        <taxon>Bacteria</taxon>
        <taxon>Pseudomonadati</taxon>
        <taxon>Bacteroidota</taxon>
        <taxon>Bacteroidia</taxon>
        <taxon>Bacteroidales</taxon>
        <taxon>Prevotellaceae</taxon>
        <taxon>Hallella</taxon>
    </lineage>
</organism>
<evidence type="ECO:0000256" key="15">
    <source>
        <dbReference type="ARBA" id="ARBA00076004"/>
    </source>
</evidence>
<evidence type="ECO:0000256" key="8">
    <source>
        <dbReference type="ARBA" id="ARBA00023285"/>
    </source>
</evidence>
<dbReference type="EMBL" id="ACKS01000068">
    <property type="protein sequence ID" value="EFA43986.1"/>
    <property type="molecule type" value="Genomic_DNA"/>
</dbReference>
<evidence type="ECO:0000256" key="11">
    <source>
        <dbReference type="ARBA" id="ARBA00044252"/>
    </source>
</evidence>
<evidence type="ECO:0000259" key="18">
    <source>
        <dbReference type="Pfam" id="PF07687"/>
    </source>
</evidence>
<dbReference type="eggNOG" id="COG2195">
    <property type="taxonomic scope" value="Bacteria"/>
</dbReference>
<keyword evidence="4" id="KW-0479">Metal-binding</keyword>
<evidence type="ECO:0000256" key="9">
    <source>
        <dbReference type="ARBA" id="ARBA00036421"/>
    </source>
</evidence>
<dbReference type="FunFam" id="3.40.630.10:FF:000018">
    <property type="entry name" value="Aminoacyl-histidine dipeptidase PepD"/>
    <property type="match status" value="1"/>
</dbReference>
<evidence type="ECO:0000256" key="13">
    <source>
        <dbReference type="ARBA" id="ARBA00071271"/>
    </source>
</evidence>
<keyword evidence="7" id="KW-0482">Metalloprotease</keyword>
<dbReference type="NCBIfam" id="TIGR01893">
    <property type="entry name" value="aa-his-dipept"/>
    <property type="match status" value="1"/>
</dbReference>
<dbReference type="FunFam" id="3.40.630.10:FF:000015">
    <property type="entry name" value="Aminoacyl-histidine dipeptidase PepD"/>
    <property type="match status" value="1"/>
</dbReference>
<comment type="cofactor">
    <cofactor evidence="1">
        <name>Co(2+)</name>
        <dbReference type="ChEBI" id="CHEBI:48828"/>
    </cofactor>
</comment>
<comment type="catalytic activity">
    <reaction evidence="9">
        <text>Hydrolysis of dipeptides, preferentially hydrophobic dipeptides including prolyl amino acids.</text>
        <dbReference type="EC" id="3.4.13.18"/>
    </reaction>
</comment>
<name>D1PXA2_9BACT</name>
<evidence type="ECO:0000256" key="14">
    <source>
        <dbReference type="ARBA" id="ARBA00075285"/>
    </source>
</evidence>
<keyword evidence="8" id="KW-0170">Cobalt</keyword>
<dbReference type="GO" id="GO:0046872">
    <property type="term" value="F:metal ion binding"/>
    <property type="evidence" value="ECO:0007669"/>
    <property type="project" value="UniProtKB-KW"/>
</dbReference>
<dbReference type="InterPro" id="IPR002933">
    <property type="entry name" value="Peptidase_M20"/>
</dbReference>
<comment type="similarity">
    <text evidence="12">Belongs to the peptidase M20C family.</text>
</comment>
<dbReference type="GO" id="GO:0006508">
    <property type="term" value="P:proteolysis"/>
    <property type="evidence" value="ECO:0007669"/>
    <property type="project" value="UniProtKB-KW"/>
</dbReference>
<keyword evidence="20" id="KW-1185">Reference proteome</keyword>
<dbReference type="InterPro" id="IPR001160">
    <property type="entry name" value="Peptidase_M20C"/>
</dbReference>
<dbReference type="GO" id="GO:0005829">
    <property type="term" value="C:cytosol"/>
    <property type="evidence" value="ECO:0007669"/>
    <property type="project" value="TreeGrafter"/>
</dbReference>
<evidence type="ECO:0000256" key="16">
    <source>
        <dbReference type="ARBA" id="ARBA00077688"/>
    </source>
</evidence>
<evidence type="ECO:0000256" key="12">
    <source>
        <dbReference type="ARBA" id="ARBA00061423"/>
    </source>
</evidence>
<evidence type="ECO:0000313" key="19">
    <source>
        <dbReference type="EMBL" id="EFA43986.1"/>
    </source>
</evidence>
<proteinExistence type="inferred from homology"/>
<dbReference type="GO" id="GO:0070573">
    <property type="term" value="F:metallodipeptidase activity"/>
    <property type="evidence" value="ECO:0007669"/>
    <property type="project" value="TreeGrafter"/>
</dbReference>
<dbReference type="HOGENOM" id="CLU_028526_0_0_10"/>
<dbReference type="CDD" id="cd03890">
    <property type="entry name" value="M20_pepD"/>
    <property type="match status" value="1"/>
</dbReference>
<dbReference type="Proteomes" id="UP000003160">
    <property type="component" value="Unassembled WGS sequence"/>
</dbReference>
<dbReference type="SUPFAM" id="SSF53187">
    <property type="entry name" value="Zn-dependent exopeptidases"/>
    <property type="match status" value="1"/>
</dbReference>
<dbReference type="Pfam" id="PF07687">
    <property type="entry name" value="M20_dimer"/>
    <property type="match status" value="1"/>
</dbReference>
<evidence type="ECO:0000256" key="2">
    <source>
        <dbReference type="ARBA" id="ARBA00001947"/>
    </source>
</evidence>
<evidence type="ECO:0000256" key="7">
    <source>
        <dbReference type="ARBA" id="ARBA00023049"/>
    </source>
</evidence>
<dbReference type="PANTHER" id="PTHR43501:SF1">
    <property type="entry name" value="CYTOSOL NON-SPECIFIC DIPEPTIDASE"/>
    <property type="match status" value="1"/>
</dbReference>
<evidence type="ECO:0000256" key="5">
    <source>
        <dbReference type="ARBA" id="ARBA00022801"/>
    </source>
</evidence>
<keyword evidence="3" id="KW-0645">Protease</keyword>
<dbReference type="Pfam" id="PF01546">
    <property type="entry name" value="Peptidase_M20"/>
    <property type="match status" value="1"/>
</dbReference>
<gene>
    <name evidence="19" type="primary">pepD</name>
    <name evidence="19" type="ORF">HMPREF0645_1587</name>
</gene>
<sequence length="486" mass="53355">MFMSEIKDLQPAAIWRNFYALTQIPRPSGHLEKIQNFLLDFAKKAGVEATKDVAGNIIMRKPASPGYENRKTVVLQSHMDMVPQKTPESNHNFETDPIETYIKDGWVHAKGTTLGADNGLGVAAIMGVMEDKTLKHGPIEGLITADEETGMFGANDLPEGVLKADILMNLDSETWGKFVIGSAGGVDITATLEYQDAENDQETAVKVTLKGLRGGHSGLEIHEGRANANKEMVRLLHKAIATLGTRLASWHGGNMRNAIPFKAETVLALPKDKVEALKKLVDEQRAIIEDEYKTIEKGVELCAEEVEAPETLVPTEIQDNLVEAIYACHNGVTRMIPSYPDVVETSSNLAIIDIENGKAMIKILARSSREDMKEYVATQLQTCFNMAGMKVSLSGSYGGWDPNPDSEVLNMLMKIYKKQIGKDAIIQVDHAGLECSIILGKYPNLDVVSFGPNIRSPHTAGERCEVATAEPFWKLLTQALEEVPEK</sequence>
<evidence type="ECO:0000256" key="10">
    <source>
        <dbReference type="ARBA" id="ARBA00038976"/>
    </source>
</evidence>
<keyword evidence="5" id="KW-0378">Hydrolase</keyword>
<dbReference type="PRINTS" id="PR00934">
    <property type="entry name" value="XHISDIPTASE"/>
</dbReference>
<evidence type="ECO:0000256" key="6">
    <source>
        <dbReference type="ARBA" id="ARBA00022833"/>
    </source>
</evidence>
<evidence type="ECO:0000313" key="20">
    <source>
        <dbReference type="Proteomes" id="UP000003160"/>
    </source>
</evidence>
<protein>
    <recommendedName>
        <fullName evidence="13">Cytosol non-specific dipeptidase</fullName>
        <ecNumber evidence="10">3.4.13.18</ecNumber>
    </recommendedName>
    <alternativeName>
        <fullName evidence="16">Aminoacyl-histidine dipeptidase</fullName>
    </alternativeName>
    <alternativeName>
        <fullName evidence="15">Beta-alanyl-histidine dipeptidase</fullName>
    </alternativeName>
    <alternativeName>
        <fullName evidence="14">Carnosinase</fullName>
    </alternativeName>
    <alternativeName>
        <fullName evidence="11">Peptidase D</fullName>
    </alternativeName>
    <alternativeName>
        <fullName evidence="17">Xaa-His dipeptidase</fullName>
    </alternativeName>
</protein>
<evidence type="ECO:0000256" key="3">
    <source>
        <dbReference type="ARBA" id="ARBA00022670"/>
    </source>
</evidence>
<comment type="cofactor">
    <cofactor evidence="2">
        <name>Zn(2+)</name>
        <dbReference type="ChEBI" id="CHEBI:29105"/>
    </cofactor>
</comment>
<dbReference type="PIRSF" id="PIRSF016599">
    <property type="entry name" value="Xaa-His_dipept"/>
    <property type="match status" value="1"/>
</dbReference>
<comment type="caution">
    <text evidence="19">The sequence shown here is derived from an EMBL/GenBank/DDBJ whole genome shotgun (WGS) entry which is preliminary data.</text>
</comment>
<feature type="domain" description="Peptidase M20 dimerisation" evidence="18">
    <location>
        <begin position="208"/>
        <end position="294"/>
    </location>
</feature>
<reference evidence="19 20" key="1">
    <citation type="submission" date="2009-10" db="EMBL/GenBank/DDBJ databases">
        <authorList>
            <person name="Qin X."/>
            <person name="Bachman B."/>
            <person name="Battles P."/>
            <person name="Bell A."/>
            <person name="Bess C."/>
            <person name="Bickham C."/>
            <person name="Chaboub L."/>
            <person name="Chen D."/>
            <person name="Coyle M."/>
            <person name="Deiros D.R."/>
            <person name="Dinh H."/>
            <person name="Forbes L."/>
            <person name="Fowler G."/>
            <person name="Francisco L."/>
            <person name="Fu Q."/>
            <person name="Gubbala S."/>
            <person name="Hale W."/>
            <person name="Han Y."/>
            <person name="Hemphill L."/>
            <person name="Highlander S.K."/>
            <person name="Hirani K."/>
            <person name="Hogues M."/>
            <person name="Jackson L."/>
            <person name="Jakkamsetti A."/>
            <person name="Javaid M."/>
            <person name="Jiang H."/>
            <person name="Korchina V."/>
            <person name="Kovar C."/>
            <person name="Lara F."/>
            <person name="Lee S."/>
            <person name="Mata R."/>
            <person name="Mathew T."/>
            <person name="Moen C."/>
            <person name="Morales K."/>
            <person name="Munidasa M."/>
            <person name="Nazareth L."/>
            <person name="Ngo R."/>
            <person name="Nguyen L."/>
            <person name="Okwuonu G."/>
            <person name="Ongeri F."/>
            <person name="Patil S."/>
            <person name="Petrosino J."/>
            <person name="Pham C."/>
            <person name="Pham P."/>
            <person name="Pu L.-L."/>
            <person name="Puazo M."/>
            <person name="Raj R."/>
            <person name="Reid J."/>
            <person name="Rouhana J."/>
            <person name="Saada N."/>
            <person name="Shang Y."/>
            <person name="Simmons D."/>
            <person name="Thornton R."/>
            <person name="Warren J."/>
            <person name="Weissenberger G."/>
            <person name="Zhang J."/>
            <person name="Zhang L."/>
            <person name="Zhou C."/>
            <person name="Zhu D."/>
            <person name="Muzny D."/>
            <person name="Worley K."/>
            <person name="Gibbs R."/>
        </authorList>
    </citation>
    <scope>NUCLEOTIDE SEQUENCE [LARGE SCALE GENOMIC DNA]</scope>
    <source>
        <strain evidence="19 20">DSM 17361</strain>
    </source>
</reference>